<protein>
    <recommendedName>
        <fullName evidence="4">Ribonuclease P protein subunit p20</fullName>
        <shortName evidence="4">RNaseP protein p20</shortName>
    </recommendedName>
</protein>
<keyword evidence="3 4" id="KW-0539">Nucleus</keyword>
<evidence type="ECO:0000256" key="1">
    <source>
        <dbReference type="ARBA" id="ARBA00004604"/>
    </source>
</evidence>
<dbReference type="PANTHER" id="PTHR15314">
    <property type="entry name" value="RIBONUCLEASE P PROTEIN SUBUNIT P20"/>
    <property type="match status" value="1"/>
</dbReference>
<dbReference type="OMA" id="HKVETRR"/>
<dbReference type="GO" id="GO:0006364">
    <property type="term" value="P:rRNA processing"/>
    <property type="evidence" value="ECO:0007669"/>
    <property type="project" value="UniProtKB-KW"/>
</dbReference>
<accession>A0A8I6RVT7</accession>
<dbReference type="KEGG" id="clec:106667367"/>
<comment type="subcellular location">
    <subcellularLocation>
        <location evidence="1 4">Nucleus</location>
        <location evidence="1 4">Nucleolus</location>
    </subcellularLocation>
</comment>
<dbReference type="GO" id="GO:0005655">
    <property type="term" value="C:nucleolar ribonuclease P complex"/>
    <property type="evidence" value="ECO:0007669"/>
    <property type="project" value="InterPro"/>
</dbReference>
<dbReference type="GO" id="GO:0003676">
    <property type="term" value="F:nucleic acid binding"/>
    <property type="evidence" value="ECO:0007669"/>
    <property type="project" value="InterPro"/>
</dbReference>
<evidence type="ECO:0000313" key="6">
    <source>
        <dbReference type="Proteomes" id="UP000494040"/>
    </source>
</evidence>
<comment type="function">
    <text evidence="4">Component of ribonuclease P, a ribonucleoprotein complex that generates mature tRNA molecules by cleaving their 5'-ends. Also a component of the MRP ribonuclease complex, which cleaves pre-rRNA sequences.</text>
</comment>
<dbReference type="OrthoDB" id="416729at2759"/>
<dbReference type="PIRSF" id="PIRSF036572">
    <property type="entry name" value="RPP20"/>
    <property type="match status" value="1"/>
</dbReference>
<dbReference type="Gene3D" id="3.30.110.20">
    <property type="entry name" value="Alba-like domain"/>
    <property type="match status" value="1"/>
</dbReference>
<keyword evidence="4" id="KW-0698">rRNA processing</keyword>
<evidence type="ECO:0000256" key="3">
    <source>
        <dbReference type="ARBA" id="ARBA00023242"/>
    </source>
</evidence>
<dbReference type="GO" id="GO:0000172">
    <property type="term" value="C:ribonuclease MRP complex"/>
    <property type="evidence" value="ECO:0007669"/>
    <property type="project" value="InterPro"/>
</dbReference>
<dbReference type="SUPFAM" id="SSF82704">
    <property type="entry name" value="AlbA-like"/>
    <property type="match status" value="1"/>
</dbReference>
<evidence type="ECO:0000256" key="4">
    <source>
        <dbReference type="PIRNR" id="PIRNR036572"/>
    </source>
</evidence>
<dbReference type="CTD" id="3772007"/>
<dbReference type="InterPro" id="IPR014612">
    <property type="entry name" value="Pop7/Rpp20"/>
</dbReference>
<keyword evidence="6" id="KW-1185">Reference proteome</keyword>
<keyword evidence="2 4" id="KW-0819">tRNA processing</keyword>
<dbReference type="PANTHER" id="PTHR15314:SF1">
    <property type="entry name" value="RIBONUCLEASE P PROTEIN SUBUNIT P20"/>
    <property type="match status" value="1"/>
</dbReference>
<evidence type="ECO:0000313" key="5">
    <source>
        <dbReference type="EnsemblMetazoa" id="XP_014250760.1"/>
    </source>
</evidence>
<dbReference type="EnsemblMetazoa" id="XM_014395274.2">
    <property type="protein sequence ID" value="XP_014250760.1"/>
    <property type="gene ID" value="LOC106667367"/>
</dbReference>
<dbReference type="Proteomes" id="UP000494040">
    <property type="component" value="Unassembled WGS sequence"/>
</dbReference>
<dbReference type="InterPro" id="IPR036882">
    <property type="entry name" value="Alba-like_dom_sf"/>
</dbReference>
<dbReference type="AlphaFoldDB" id="A0A8I6RVT7"/>
<dbReference type="GO" id="GO:0004526">
    <property type="term" value="F:ribonuclease P activity"/>
    <property type="evidence" value="ECO:0007669"/>
    <property type="project" value="UniProtKB-UniRule"/>
</dbReference>
<name>A0A8I6RVT7_CIMLE</name>
<proteinExistence type="inferred from homology"/>
<sequence length="130" mass="14777">MDVEGERPPTGRTRYKMDKAFLRKRVPPRAPKEEGDIYVTNKSNFKGQISQCTKLIESVGYVCMHGLGAAIPRTINLALQVKEKLGERFIMDVKTSTVRITDDFEGLDEMTESKRDNSAIHVRIYNPEDS</sequence>
<dbReference type="GO" id="GO:0001682">
    <property type="term" value="P:tRNA 5'-leader removal"/>
    <property type="evidence" value="ECO:0007669"/>
    <property type="project" value="InterPro"/>
</dbReference>
<reference evidence="5" key="1">
    <citation type="submission" date="2022-01" db="UniProtKB">
        <authorList>
            <consortium name="EnsemblMetazoa"/>
        </authorList>
    </citation>
    <scope>IDENTIFICATION</scope>
</reference>
<dbReference type="GeneID" id="106667367"/>
<dbReference type="Pfam" id="PF12328">
    <property type="entry name" value="Rpp20"/>
    <property type="match status" value="1"/>
</dbReference>
<organism evidence="5 6">
    <name type="scientific">Cimex lectularius</name>
    <name type="common">Bed bug</name>
    <name type="synonym">Acanthia lectularia</name>
    <dbReference type="NCBI Taxonomy" id="79782"/>
    <lineage>
        <taxon>Eukaryota</taxon>
        <taxon>Metazoa</taxon>
        <taxon>Ecdysozoa</taxon>
        <taxon>Arthropoda</taxon>
        <taxon>Hexapoda</taxon>
        <taxon>Insecta</taxon>
        <taxon>Pterygota</taxon>
        <taxon>Neoptera</taxon>
        <taxon>Paraneoptera</taxon>
        <taxon>Hemiptera</taxon>
        <taxon>Heteroptera</taxon>
        <taxon>Panheteroptera</taxon>
        <taxon>Cimicomorpha</taxon>
        <taxon>Cimicidae</taxon>
        <taxon>Cimex</taxon>
    </lineage>
</organism>
<evidence type="ECO:0000256" key="2">
    <source>
        <dbReference type="ARBA" id="ARBA00022694"/>
    </source>
</evidence>
<dbReference type="RefSeq" id="XP_014250760.1">
    <property type="nucleotide sequence ID" value="XM_014395274.2"/>
</dbReference>
<comment type="similarity">
    <text evidence="4">Belongs to the histone-like Alba family.</text>
</comment>